<dbReference type="RefSeq" id="WP_137101124.1">
    <property type="nucleotide sequence ID" value="NZ_CP039865.1"/>
</dbReference>
<dbReference type="Proteomes" id="UP000298588">
    <property type="component" value="Chromosome"/>
</dbReference>
<organism evidence="3 4">
    <name type="scientific">Phreatobacter aquaticus</name>
    <dbReference type="NCBI Taxonomy" id="2570229"/>
    <lineage>
        <taxon>Bacteria</taxon>
        <taxon>Pseudomonadati</taxon>
        <taxon>Pseudomonadota</taxon>
        <taxon>Alphaproteobacteria</taxon>
        <taxon>Hyphomicrobiales</taxon>
        <taxon>Phreatobacteraceae</taxon>
        <taxon>Phreatobacter</taxon>
    </lineage>
</organism>
<protein>
    <submittedName>
        <fullName evidence="3">Glycosyltransferase</fullName>
    </submittedName>
</protein>
<evidence type="ECO:0000256" key="1">
    <source>
        <dbReference type="ARBA" id="ARBA00038494"/>
    </source>
</evidence>
<reference evidence="3 4" key="1">
    <citation type="submission" date="2019-04" db="EMBL/GenBank/DDBJ databases">
        <title>Phreatobacter aquaticus sp. nov.</title>
        <authorList>
            <person name="Choi A."/>
            <person name="Baek K."/>
        </authorList>
    </citation>
    <scope>NUCLEOTIDE SEQUENCE [LARGE SCALE GENOMIC DNA]</scope>
    <source>
        <strain evidence="3 4">NMCR1094</strain>
    </source>
</reference>
<dbReference type="GO" id="GO:0016740">
    <property type="term" value="F:transferase activity"/>
    <property type="evidence" value="ECO:0007669"/>
    <property type="project" value="UniProtKB-KW"/>
</dbReference>
<accession>A0A4D7QQ92</accession>
<dbReference type="InterPro" id="IPR001173">
    <property type="entry name" value="Glyco_trans_2-like"/>
</dbReference>
<evidence type="ECO:0000313" key="3">
    <source>
        <dbReference type="EMBL" id="QCK87796.1"/>
    </source>
</evidence>
<dbReference type="KEGG" id="paqt:E8L99_19575"/>
<name>A0A4D7QQ92_9HYPH</name>
<dbReference type="CDD" id="cd02511">
    <property type="entry name" value="Beta4Glucosyltransferase"/>
    <property type="match status" value="1"/>
</dbReference>
<evidence type="ECO:0000259" key="2">
    <source>
        <dbReference type="Pfam" id="PF00535"/>
    </source>
</evidence>
<dbReference type="SUPFAM" id="SSF48452">
    <property type="entry name" value="TPR-like"/>
    <property type="match status" value="1"/>
</dbReference>
<feature type="domain" description="Glycosyltransferase 2-like" evidence="2">
    <location>
        <begin position="7"/>
        <end position="88"/>
    </location>
</feature>
<dbReference type="Gene3D" id="1.25.40.10">
    <property type="entry name" value="Tetratricopeptide repeat domain"/>
    <property type="match status" value="1"/>
</dbReference>
<dbReference type="OrthoDB" id="9815923at2"/>
<dbReference type="InterPro" id="IPR029044">
    <property type="entry name" value="Nucleotide-diphossugar_trans"/>
</dbReference>
<dbReference type="EMBL" id="CP039865">
    <property type="protein sequence ID" value="QCK87796.1"/>
    <property type="molecule type" value="Genomic_DNA"/>
</dbReference>
<dbReference type="PANTHER" id="PTHR43630:SF2">
    <property type="entry name" value="GLYCOSYLTRANSFERASE"/>
    <property type="match status" value="1"/>
</dbReference>
<dbReference type="InterPro" id="IPR011990">
    <property type="entry name" value="TPR-like_helical_dom_sf"/>
</dbReference>
<dbReference type="Pfam" id="PF00535">
    <property type="entry name" value="Glycos_transf_2"/>
    <property type="match status" value="1"/>
</dbReference>
<dbReference type="PANTHER" id="PTHR43630">
    <property type="entry name" value="POLY-BETA-1,6-N-ACETYL-D-GLUCOSAMINE SYNTHASE"/>
    <property type="match status" value="1"/>
</dbReference>
<gene>
    <name evidence="3" type="ORF">E8L99_19575</name>
</gene>
<proteinExistence type="inferred from homology"/>
<keyword evidence="4" id="KW-1185">Reference proteome</keyword>
<dbReference type="Gene3D" id="3.90.550.10">
    <property type="entry name" value="Spore Coat Polysaccharide Biosynthesis Protein SpsA, Chain A"/>
    <property type="match status" value="1"/>
</dbReference>
<dbReference type="AlphaFoldDB" id="A0A4D7QQ92"/>
<keyword evidence="3" id="KW-0808">Transferase</keyword>
<comment type="similarity">
    <text evidence="1">Belongs to the glycosyltransferase 2 family. WaaE/KdtX subfamily.</text>
</comment>
<sequence length="366" mass="40886">MRLSATLIVKNESRFIEDCLSSLAGIVDEIVVVDTGSTDDTVERARRYPVKLGFFPWCDDFSAARNAALEQATGDWILYIDADERFRPLTADWRQQIDRPDIAAARLRLHPRVGWTAYSELRLFRRDPRIRFEGVVHERVHGTVDAVCRADGLHVGMCDVALDHVGYEDDQAAKVPRNLPLLRRYLAEDPNRVYCWWHLGDQLKTAGDNEGAVEAWRNGIAAIARLPASAIRDSESTPYLSLIQHLHGSGEAVDALLAEARARFPRHLALQWIEAKIALERGDIAQALPVFERLAAIDAETFHDEDLAYDKAIFTHLAQESLALAAFRSGRFADAAVHYRQAALTAPNRQEMLVKASLASARAGSL</sequence>
<dbReference type="SUPFAM" id="SSF53448">
    <property type="entry name" value="Nucleotide-diphospho-sugar transferases"/>
    <property type="match status" value="1"/>
</dbReference>
<evidence type="ECO:0000313" key="4">
    <source>
        <dbReference type="Proteomes" id="UP000298588"/>
    </source>
</evidence>